<evidence type="ECO:0000313" key="1">
    <source>
        <dbReference type="EMBL" id="GCD35722.1"/>
    </source>
</evidence>
<dbReference type="AlphaFoldDB" id="A0A7U9PWV9"/>
<dbReference type="SUPFAM" id="SSF52402">
    <property type="entry name" value="Adenine nucleotide alpha hydrolases-like"/>
    <property type="match status" value="1"/>
</dbReference>
<dbReference type="Gene3D" id="3.40.50.620">
    <property type="entry name" value="HUPs"/>
    <property type="match status" value="1"/>
</dbReference>
<dbReference type="EMBL" id="BHZC01000001">
    <property type="protein sequence ID" value="GCD35722.1"/>
    <property type="molecule type" value="Genomic_DNA"/>
</dbReference>
<name>A0A7U9PWV9_9ACTN</name>
<dbReference type="OrthoDB" id="4519010at2"/>
<proteinExistence type="predicted"/>
<evidence type="ECO:0000313" key="2">
    <source>
        <dbReference type="Proteomes" id="UP000287830"/>
    </source>
</evidence>
<gene>
    <name evidence="1" type="ORF">OEIGOIKO_03468</name>
</gene>
<sequence length="263" mass="28881">MNVISYGGGVQSTALMVLAARREIPYRTLLFANVGDDSEDPATLEYVRHVARPYAAASGLDLHVLHRTLRAGGTETLWGRMMRKGSRALPIPVRMPNGAPGTRGCTRDFKIHVTGRWLKANGAASGNPATVAVGISLDEIARAANRRVEPYERLAYPLLDLKLRRVDCQQIISDAGLPMPPKSACWFCPLKSLGGWKEMRRDRPGLFLRACCLEESLNETRLWGGMGDAVFLTRTGRPLLEAVEAAQEELPFDVGCDSGWCMT</sequence>
<accession>A0A7U9PWV9</accession>
<organism evidence="1 2">
    <name type="scientific">Streptomyces chrestomyceticus JCM 4735</name>
    <dbReference type="NCBI Taxonomy" id="1306181"/>
    <lineage>
        <taxon>Bacteria</taxon>
        <taxon>Bacillati</taxon>
        <taxon>Actinomycetota</taxon>
        <taxon>Actinomycetes</taxon>
        <taxon>Kitasatosporales</taxon>
        <taxon>Streptomycetaceae</taxon>
        <taxon>Streptomyces</taxon>
    </lineage>
</organism>
<dbReference type="Proteomes" id="UP000287830">
    <property type="component" value="Unassembled WGS sequence"/>
</dbReference>
<comment type="caution">
    <text evidence="1">The sequence shown here is derived from an EMBL/GenBank/DDBJ whole genome shotgun (WGS) entry which is preliminary data.</text>
</comment>
<dbReference type="RefSeq" id="WP_125045589.1">
    <property type="nucleotide sequence ID" value="NZ_BHZC01000001.1"/>
</dbReference>
<dbReference type="InterPro" id="IPR014729">
    <property type="entry name" value="Rossmann-like_a/b/a_fold"/>
</dbReference>
<protein>
    <submittedName>
        <fullName evidence="1">Phosphoadenosine phosphosulfate reductase</fullName>
    </submittedName>
</protein>
<dbReference type="GeneID" id="95622377"/>
<reference evidence="1 2" key="1">
    <citation type="submission" date="2018-11" db="EMBL/GenBank/DDBJ databases">
        <title>Whole genome sequence of Streptomyces chrestomyceticus NBRC 13444(T).</title>
        <authorList>
            <person name="Komaki H."/>
            <person name="Tamura T."/>
        </authorList>
    </citation>
    <scope>NUCLEOTIDE SEQUENCE [LARGE SCALE GENOMIC DNA]</scope>
    <source>
        <strain evidence="1 2">NBRC 13444</strain>
    </source>
</reference>